<protein>
    <submittedName>
        <fullName evidence="1">Uncharacterized protein</fullName>
    </submittedName>
</protein>
<evidence type="ECO:0000313" key="1">
    <source>
        <dbReference type="EMBL" id="DAF57581.1"/>
    </source>
</evidence>
<proteinExistence type="predicted"/>
<dbReference type="EMBL" id="BK032734">
    <property type="protein sequence ID" value="DAF57581.1"/>
    <property type="molecule type" value="Genomic_DNA"/>
</dbReference>
<sequence>MTYLAFDGKEFTTEKECLEYERSFEKKKYNEKFVDPPLKAHADLVMKWYLDYAHDKSLDDDYIAEKDRPTRYGDAVFCGDFSYGISYLRDDAVDILIDYIRILENEVHRLENKLGEKK</sequence>
<accession>A0A8S5T2N3</accession>
<reference evidence="1" key="1">
    <citation type="journal article" date="2021" name="Proc. Natl. Acad. Sci. U.S.A.">
        <title>A Catalog of Tens of Thousands of Viruses from Human Metagenomes Reveals Hidden Associations with Chronic Diseases.</title>
        <authorList>
            <person name="Tisza M.J."/>
            <person name="Buck C.B."/>
        </authorList>
    </citation>
    <scope>NUCLEOTIDE SEQUENCE</scope>
    <source>
        <strain evidence="1">CtqfO1</strain>
    </source>
</reference>
<name>A0A8S5T2N3_9CAUD</name>
<organism evidence="1">
    <name type="scientific">Myoviridae sp. ctqfO1</name>
    <dbReference type="NCBI Taxonomy" id="2827710"/>
    <lineage>
        <taxon>Viruses</taxon>
        <taxon>Duplodnaviria</taxon>
        <taxon>Heunggongvirae</taxon>
        <taxon>Uroviricota</taxon>
        <taxon>Caudoviricetes</taxon>
    </lineage>
</organism>